<dbReference type="CDD" id="cd01306">
    <property type="entry name" value="PhnM"/>
    <property type="match status" value="1"/>
</dbReference>
<proteinExistence type="predicted"/>
<dbReference type="AlphaFoldDB" id="A0A4R3VTC0"/>
<dbReference type="NCBIfam" id="NF011984">
    <property type="entry name" value="PRK15446.1-5"/>
    <property type="match status" value="1"/>
</dbReference>
<dbReference type="OrthoDB" id="9785413at2"/>
<dbReference type="InterPro" id="IPR006680">
    <property type="entry name" value="Amidohydro-rel"/>
</dbReference>
<dbReference type="NCBIfam" id="NF011990">
    <property type="entry name" value="PRK15446.2-6"/>
    <property type="match status" value="1"/>
</dbReference>
<dbReference type="GO" id="GO:0019700">
    <property type="term" value="P:organic phosphonate catabolic process"/>
    <property type="evidence" value="ECO:0007669"/>
    <property type="project" value="InterPro"/>
</dbReference>
<evidence type="ECO:0000259" key="1">
    <source>
        <dbReference type="Pfam" id="PF01979"/>
    </source>
</evidence>
<name>A0A4R3VTC0_9GAMM</name>
<accession>A0A4R3VTC0</accession>
<dbReference type="InterPro" id="IPR012696">
    <property type="entry name" value="PhnM"/>
</dbReference>
<dbReference type="NCBIfam" id="TIGR02318">
    <property type="entry name" value="phosphono_phnM"/>
    <property type="match status" value="1"/>
</dbReference>
<dbReference type="Proteomes" id="UP000295433">
    <property type="component" value="Unassembled WGS sequence"/>
</dbReference>
<reference evidence="2 3" key="1">
    <citation type="submission" date="2019-03" db="EMBL/GenBank/DDBJ databases">
        <title>Genomic Encyclopedia of Type Strains, Phase IV (KMG-IV): sequencing the most valuable type-strain genomes for metagenomic binning, comparative biology and taxonomic classification.</title>
        <authorList>
            <person name="Goeker M."/>
        </authorList>
    </citation>
    <scope>NUCLEOTIDE SEQUENCE [LARGE SCALE GENOMIC DNA]</scope>
    <source>
        <strain evidence="2 3">DSM 16730</strain>
    </source>
</reference>
<dbReference type="Gene3D" id="3.20.20.140">
    <property type="entry name" value="Metal-dependent hydrolases"/>
    <property type="match status" value="2"/>
</dbReference>
<comment type="caution">
    <text evidence="2">The sequence shown here is derived from an EMBL/GenBank/DDBJ whole genome shotgun (WGS) entry which is preliminary data.</text>
</comment>
<sequence>MIINNVHIVTASDVIFGSIHIDNGMIRDISDTPSRLPAALDGEGNWLLPGLIELHTDNLDKCFTPRPGVSWPAASAMKSHDAGIISSGITTVLDAIAIGDVRAGGHRMENLQTMIDAIQFSRKNTLNRADHYIHLRCELPHNTTLPLFEKLKSLPELHLVSLMDHSPGQRQFISREKYRTYYQGKYHLTNSQMDEFTQQQLDFAAQWSQPNRESIAAQCRELGLPLSSHDDATEAHIDESYALGVNIAEFPTTLEAARLAYQKHLQVMMGAPNVVRGKSHSGNVSALQLAHEDVLTILSSDYFPVSLLDAVFKIAGDETLPHTLPQSVAMATRHPAQALGFDDRGTLAIGLRADLLLVKTHQQQPYIQSVWRQGERVY</sequence>
<evidence type="ECO:0000313" key="3">
    <source>
        <dbReference type="Proteomes" id="UP000295433"/>
    </source>
</evidence>
<dbReference type="PIRSF" id="PIRSF038971">
    <property type="entry name" value="PhnM"/>
    <property type="match status" value="1"/>
</dbReference>
<keyword evidence="3" id="KW-1185">Reference proteome</keyword>
<dbReference type="InterPro" id="IPR011059">
    <property type="entry name" value="Metal-dep_hydrolase_composite"/>
</dbReference>
<feature type="domain" description="Amidohydrolase-related" evidence="1">
    <location>
        <begin position="146"/>
        <end position="375"/>
    </location>
</feature>
<organism evidence="2 3">
    <name type="scientific">Samsonia erythrinae</name>
    <dbReference type="NCBI Taxonomy" id="160434"/>
    <lineage>
        <taxon>Bacteria</taxon>
        <taxon>Pseudomonadati</taxon>
        <taxon>Pseudomonadota</taxon>
        <taxon>Gammaproteobacteria</taxon>
        <taxon>Enterobacterales</taxon>
        <taxon>Pectobacteriaceae</taxon>
        <taxon>Samsonia</taxon>
    </lineage>
</organism>
<dbReference type="NCBIfam" id="NF011981">
    <property type="entry name" value="PRK15446.1-2"/>
    <property type="match status" value="1"/>
</dbReference>
<dbReference type="RefSeq" id="WP_132452220.1">
    <property type="nucleotide sequence ID" value="NZ_JAWIZJ010000001.1"/>
</dbReference>
<dbReference type="InterPro" id="IPR032466">
    <property type="entry name" value="Metal_Hydrolase"/>
</dbReference>
<dbReference type="PANTHER" id="PTHR43135:SF3">
    <property type="entry name" value="ALPHA-D-RIBOSE 1-METHYLPHOSPHONATE 5-TRIPHOSPHATE DIPHOSPHATASE"/>
    <property type="match status" value="1"/>
</dbReference>
<dbReference type="SUPFAM" id="SSF51556">
    <property type="entry name" value="Metallo-dependent hydrolases"/>
    <property type="match status" value="1"/>
</dbReference>
<dbReference type="PANTHER" id="PTHR43135">
    <property type="entry name" value="ALPHA-D-RIBOSE 1-METHYLPHOSPHONATE 5-TRIPHOSPHATE DIPHOSPHATASE"/>
    <property type="match status" value="1"/>
</dbReference>
<gene>
    <name evidence="2" type="ORF">EDC54_101109</name>
</gene>
<evidence type="ECO:0000313" key="2">
    <source>
        <dbReference type="EMBL" id="TCV08606.1"/>
    </source>
</evidence>
<dbReference type="Pfam" id="PF01979">
    <property type="entry name" value="Amidohydro_1"/>
    <property type="match status" value="1"/>
</dbReference>
<keyword evidence="2" id="KW-0378">Hydrolase</keyword>
<dbReference type="Gene3D" id="2.30.40.10">
    <property type="entry name" value="Urease, subunit C, domain 1"/>
    <property type="match status" value="2"/>
</dbReference>
<dbReference type="SUPFAM" id="SSF51338">
    <property type="entry name" value="Composite domain of metallo-dependent hydrolases"/>
    <property type="match status" value="1"/>
</dbReference>
<dbReference type="GO" id="GO:0016810">
    <property type="term" value="F:hydrolase activity, acting on carbon-nitrogen (but not peptide) bonds"/>
    <property type="evidence" value="ECO:0007669"/>
    <property type="project" value="InterPro"/>
</dbReference>
<dbReference type="InterPro" id="IPR051781">
    <property type="entry name" value="Metallo-dep_Hydrolase"/>
</dbReference>
<dbReference type="EMBL" id="SMBY01000001">
    <property type="protein sequence ID" value="TCV08606.1"/>
    <property type="molecule type" value="Genomic_DNA"/>
</dbReference>
<protein>
    <submittedName>
        <fullName evidence="2">Ribophosphonate triphosphate hydrolase</fullName>
    </submittedName>
</protein>